<sequence>YFVEYLPTNPEDYAVIYNFINNENYSEKQSKDDIQIQKLIKDKA</sequence>
<accession>A0A9N9NJP2</accession>
<comment type="caution">
    <text evidence="1">The sequence shown here is derived from an EMBL/GenBank/DDBJ whole genome shotgun (WGS) entry which is preliminary data.</text>
</comment>
<gene>
    <name evidence="1" type="ORF">DERYTH_LOCUS15802</name>
</gene>
<reference evidence="1" key="1">
    <citation type="submission" date="2021-06" db="EMBL/GenBank/DDBJ databases">
        <authorList>
            <person name="Kallberg Y."/>
            <person name="Tangrot J."/>
            <person name="Rosling A."/>
        </authorList>
    </citation>
    <scope>NUCLEOTIDE SEQUENCE</scope>
    <source>
        <strain evidence="1">MA453B</strain>
    </source>
</reference>
<protein>
    <submittedName>
        <fullName evidence="1">1141_t:CDS:1</fullName>
    </submittedName>
</protein>
<evidence type="ECO:0000313" key="1">
    <source>
        <dbReference type="EMBL" id="CAG8738697.1"/>
    </source>
</evidence>
<name>A0A9N9NJP2_9GLOM</name>
<evidence type="ECO:0000313" key="2">
    <source>
        <dbReference type="Proteomes" id="UP000789405"/>
    </source>
</evidence>
<keyword evidence="2" id="KW-1185">Reference proteome</keyword>
<dbReference type="Proteomes" id="UP000789405">
    <property type="component" value="Unassembled WGS sequence"/>
</dbReference>
<proteinExistence type="predicted"/>
<dbReference type="EMBL" id="CAJVPY010013130">
    <property type="protein sequence ID" value="CAG8738697.1"/>
    <property type="molecule type" value="Genomic_DNA"/>
</dbReference>
<organism evidence="1 2">
    <name type="scientific">Dentiscutata erythropus</name>
    <dbReference type="NCBI Taxonomy" id="1348616"/>
    <lineage>
        <taxon>Eukaryota</taxon>
        <taxon>Fungi</taxon>
        <taxon>Fungi incertae sedis</taxon>
        <taxon>Mucoromycota</taxon>
        <taxon>Glomeromycotina</taxon>
        <taxon>Glomeromycetes</taxon>
        <taxon>Diversisporales</taxon>
        <taxon>Gigasporaceae</taxon>
        <taxon>Dentiscutata</taxon>
    </lineage>
</organism>
<dbReference type="AlphaFoldDB" id="A0A9N9NJP2"/>
<feature type="non-terminal residue" evidence="1">
    <location>
        <position position="1"/>
    </location>
</feature>